<organism evidence="2 3">
    <name type="scientific">Gymnopilus dilepis</name>
    <dbReference type="NCBI Taxonomy" id="231916"/>
    <lineage>
        <taxon>Eukaryota</taxon>
        <taxon>Fungi</taxon>
        <taxon>Dikarya</taxon>
        <taxon>Basidiomycota</taxon>
        <taxon>Agaricomycotina</taxon>
        <taxon>Agaricomycetes</taxon>
        <taxon>Agaricomycetidae</taxon>
        <taxon>Agaricales</taxon>
        <taxon>Agaricineae</taxon>
        <taxon>Hymenogastraceae</taxon>
        <taxon>Gymnopilus</taxon>
    </lineage>
</organism>
<evidence type="ECO:0000256" key="1">
    <source>
        <dbReference type="SAM" id="MobiDB-lite"/>
    </source>
</evidence>
<feature type="compositionally biased region" description="Basic and acidic residues" evidence="1">
    <location>
        <begin position="1"/>
        <end position="17"/>
    </location>
</feature>
<name>A0A409VXC8_9AGAR</name>
<sequence length="242" mass="26205">MAARRKNCDALPSKEKSSNILSESRSHFDSNSKDNSTHPQDASEQINITILPVSASVLSTSDLTREMHNRSHGHIVHPGPSLNSEADAAGGTEGEVTSTTANESKDSASSVDYYDQESLIDDNSRSHIALDDLDSDISFEIVGFRYEESDSEDDDPSGGEEASAWLEEEEGVEEGEGDEAESCGDREYDDEEDERGTGVESNTESDEGEESDNSDDTTYYTCLEGDSFDAESEAASLGERGM</sequence>
<keyword evidence="3" id="KW-1185">Reference proteome</keyword>
<gene>
    <name evidence="2" type="ORF">CVT26_014216</name>
</gene>
<dbReference type="InParanoid" id="A0A409VXC8"/>
<comment type="caution">
    <text evidence="2">The sequence shown here is derived from an EMBL/GenBank/DDBJ whole genome shotgun (WGS) entry which is preliminary data.</text>
</comment>
<feature type="region of interest" description="Disordered" evidence="1">
    <location>
        <begin position="70"/>
        <end position="113"/>
    </location>
</feature>
<feature type="compositionally biased region" description="Polar residues" evidence="1">
    <location>
        <begin position="95"/>
        <end position="110"/>
    </location>
</feature>
<feature type="compositionally biased region" description="Acidic residues" evidence="1">
    <location>
        <begin position="166"/>
        <end position="194"/>
    </location>
</feature>
<evidence type="ECO:0000313" key="2">
    <source>
        <dbReference type="EMBL" id="PPQ70897.1"/>
    </source>
</evidence>
<feature type="compositionally biased region" description="Acidic residues" evidence="1">
    <location>
        <begin position="149"/>
        <end position="158"/>
    </location>
</feature>
<accession>A0A409VXC8</accession>
<dbReference type="EMBL" id="NHYE01005523">
    <property type="protein sequence ID" value="PPQ70897.1"/>
    <property type="molecule type" value="Genomic_DNA"/>
</dbReference>
<feature type="region of interest" description="Disordered" evidence="1">
    <location>
        <begin position="144"/>
        <end position="242"/>
    </location>
</feature>
<feature type="compositionally biased region" description="Polar residues" evidence="1">
    <location>
        <begin position="37"/>
        <end position="48"/>
    </location>
</feature>
<reference evidence="2 3" key="1">
    <citation type="journal article" date="2018" name="Evol. Lett.">
        <title>Horizontal gene cluster transfer increased hallucinogenic mushroom diversity.</title>
        <authorList>
            <person name="Reynolds H.T."/>
            <person name="Vijayakumar V."/>
            <person name="Gluck-Thaler E."/>
            <person name="Korotkin H.B."/>
            <person name="Matheny P.B."/>
            <person name="Slot J.C."/>
        </authorList>
    </citation>
    <scope>NUCLEOTIDE SEQUENCE [LARGE SCALE GENOMIC DNA]</scope>
    <source>
        <strain evidence="2 3">SRW20</strain>
    </source>
</reference>
<feature type="compositionally biased region" description="Acidic residues" evidence="1">
    <location>
        <begin position="203"/>
        <end position="215"/>
    </location>
</feature>
<feature type="compositionally biased region" description="Basic and acidic residues" evidence="1">
    <location>
        <begin position="24"/>
        <end position="36"/>
    </location>
</feature>
<evidence type="ECO:0000313" key="3">
    <source>
        <dbReference type="Proteomes" id="UP000284706"/>
    </source>
</evidence>
<feature type="region of interest" description="Disordered" evidence="1">
    <location>
        <begin position="1"/>
        <end position="48"/>
    </location>
</feature>
<proteinExistence type="predicted"/>
<dbReference type="AlphaFoldDB" id="A0A409VXC8"/>
<dbReference type="Proteomes" id="UP000284706">
    <property type="component" value="Unassembled WGS sequence"/>
</dbReference>
<protein>
    <submittedName>
        <fullName evidence="2">Uncharacterized protein</fullName>
    </submittedName>
</protein>